<dbReference type="Proteomes" id="UP000305282">
    <property type="component" value="Unassembled WGS sequence"/>
</dbReference>
<evidence type="ECO:0000313" key="3">
    <source>
        <dbReference type="EMBL" id="THJ41167.1"/>
    </source>
</evidence>
<comment type="caution">
    <text evidence="3">The sequence shown here is derived from an EMBL/GenBank/DDBJ whole genome shotgun (WGS) entry which is preliminary data.</text>
</comment>
<proteinExistence type="predicted"/>
<dbReference type="SUPFAM" id="SSF53850">
    <property type="entry name" value="Periplasmic binding protein-like II"/>
    <property type="match status" value="1"/>
</dbReference>
<sequence>AFAPVVQEVARRYQADRRGSTVTVAAQGSNKGVQDLTKAGAAAASGSPAVLTVYDGQPESRAHLSGLSVALSTFAVVVNNQVPLPGLTSTSIRSIYRGDIVNWNQLGGPDLPIRLVSRGADSGTRDVFRSRILDGVGEPALTSQDCLHTSSPRDRVIRCERDDTEGVLSTVATVPGAIGYGELEAAGAVHGLHTLALDGRAPVDGATAGSPPYPFVEIEHAYTYGEPPAGSLVASFRNYLARGSGQDMILAAKGRLPCFSPEGYRQCGEMPGG</sequence>
<dbReference type="AlphaFoldDB" id="A0A4S5C6C0"/>
<dbReference type="PANTHER" id="PTHR30570">
    <property type="entry name" value="PERIPLASMIC PHOSPHATE BINDING COMPONENT OF PHOSPHATE ABC TRANSPORTER"/>
    <property type="match status" value="1"/>
</dbReference>
<dbReference type="Pfam" id="PF12849">
    <property type="entry name" value="PBP_like_2"/>
    <property type="match status" value="1"/>
</dbReference>
<dbReference type="Gene3D" id="3.40.190.10">
    <property type="entry name" value="Periplasmic binding protein-like II"/>
    <property type="match status" value="2"/>
</dbReference>
<accession>A0A4S5C6C0</accession>
<evidence type="ECO:0000256" key="1">
    <source>
        <dbReference type="ARBA" id="ARBA00022729"/>
    </source>
</evidence>
<evidence type="ECO:0000313" key="4">
    <source>
        <dbReference type="Proteomes" id="UP000305282"/>
    </source>
</evidence>
<dbReference type="EMBL" id="SSXH01000760">
    <property type="protein sequence ID" value="THJ41167.1"/>
    <property type="molecule type" value="Genomic_DNA"/>
</dbReference>
<dbReference type="InterPro" id="IPR050811">
    <property type="entry name" value="Phosphate_ABC_transporter"/>
</dbReference>
<dbReference type="InterPro" id="IPR024370">
    <property type="entry name" value="PBP_domain"/>
</dbReference>
<dbReference type="RefSeq" id="WP_207634486.1">
    <property type="nucleotide sequence ID" value="NZ_SSXH01000760.1"/>
</dbReference>
<gene>
    <name evidence="3" type="ORF">E7Y31_20515</name>
</gene>
<dbReference type="PANTHER" id="PTHR30570:SF1">
    <property type="entry name" value="PHOSPHATE-BINDING PROTEIN PSTS"/>
    <property type="match status" value="1"/>
</dbReference>
<evidence type="ECO:0000259" key="2">
    <source>
        <dbReference type="Pfam" id="PF12849"/>
    </source>
</evidence>
<feature type="domain" description="PBP" evidence="2">
    <location>
        <begin position="2"/>
        <end position="241"/>
    </location>
</feature>
<keyword evidence="4" id="KW-1185">Reference proteome</keyword>
<organism evidence="3 4">
    <name type="scientific">Candidatus Frankia alpina</name>
    <dbReference type="NCBI Taxonomy" id="2699483"/>
    <lineage>
        <taxon>Bacteria</taxon>
        <taxon>Bacillati</taxon>
        <taxon>Actinomycetota</taxon>
        <taxon>Actinomycetes</taxon>
        <taxon>Frankiales</taxon>
        <taxon>Frankiaceae</taxon>
        <taxon>Frankia</taxon>
    </lineage>
</organism>
<reference evidence="3 4" key="1">
    <citation type="submission" date="2019-04" db="EMBL/GenBank/DDBJ databases">
        <title>Draft genome sequences for three unisolated Alnus-infective Frankia Sp+ strains, AgTrS, AiOr and AvVan, the first sequenced Frankia strains able to sporulate in-planta.</title>
        <authorList>
            <person name="Bethencourt L."/>
            <person name="Vautrin F."/>
            <person name="Taib N."/>
            <person name="Dubost A."/>
            <person name="Castro-Garcia L."/>
            <person name="Imbaud O."/>
            <person name="Abrouk D."/>
            <person name="Fournier P."/>
            <person name="Briolay J."/>
            <person name="Nguyen A."/>
            <person name="Normand P."/>
            <person name="Fernandez M.P."/>
            <person name="Brochier-Armanet C."/>
            <person name="Herrera-Belaroussi A."/>
        </authorList>
    </citation>
    <scope>NUCLEOTIDE SEQUENCE [LARGE SCALE GENOMIC DNA]</scope>
    <source>
        <strain evidence="3 4">AvVan</strain>
    </source>
</reference>
<protein>
    <submittedName>
        <fullName evidence="3">Phosphate ABC transporter substrate-binding protein</fullName>
    </submittedName>
</protein>
<feature type="non-terminal residue" evidence="3">
    <location>
        <position position="1"/>
    </location>
</feature>
<name>A0A4S5C6C0_9ACTN</name>
<keyword evidence="1" id="KW-0732">Signal</keyword>